<dbReference type="Pfam" id="PF00072">
    <property type="entry name" value="Response_reg"/>
    <property type="match status" value="1"/>
</dbReference>
<dbReference type="GO" id="GO:0006355">
    <property type="term" value="P:regulation of DNA-templated transcription"/>
    <property type="evidence" value="ECO:0007669"/>
    <property type="project" value="InterPro"/>
</dbReference>
<protein>
    <submittedName>
        <fullName evidence="8">LuxR family transcriptional regulator</fullName>
    </submittedName>
</protein>
<dbReference type="Proteomes" id="UP000058305">
    <property type="component" value="Chromosome"/>
</dbReference>
<gene>
    <name evidence="8" type="ORF">AWU67_06915</name>
</gene>
<dbReference type="Gene3D" id="3.40.50.2300">
    <property type="match status" value="1"/>
</dbReference>
<dbReference type="SUPFAM" id="SSF46894">
    <property type="entry name" value="C-terminal effector domain of the bipartite response regulators"/>
    <property type="match status" value="1"/>
</dbReference>
<keyword evidence="2" id="KW-0805">Transcription regulation</keyword>
<dbReference type="KEGG" id="mvd:AWU67_06915"/>
<dbReference type="SMART" id="SM00448">
    <property type="entry name" value="REC"/>
    <property type="match status" value="1"/>
</dbReference>
<dbReference type="Pfam" id="PF00196">
    <property type="entry name" value="GerE"/>
    <property type="match status" value="1"/>
</dbReference>
<dbReference type="CDD" id="cd17535">
    <property type="entry name" value="REC_NarL-like"/>
    <property type="match status" value="1"/>
</dbReference>
<keyword evidence="4" id="KW-0804">Transcription</keyword>
<feature type="domain" description="Response regulatory" evidence="7">
    <location>
        <begin position="3"/>
        <end position="121"/>
    </location>
</feature>
<keyword evidence="3" id="KW-0238">DNA-binding</keyword>
<evidence type="ECO:0000313" key="8">
    <source>
        <dbReference type="EMBL" id="AMB60395.1"/>
    </source>
</evidence>
<dbReference type="PROSITE" id="PS50110">
    <property type="entry name" value="RESPONSE_REGULATORY"/>
    <property type="match status" value="1"/>
</dbReference>
<dbReference type="GO" id="GO:0000160">
    <property type="term" value="P:phosphorelay signal transduction system"/>
    <property type="evidence" value="ECO:0007669"/>
    <property type="project" value="InterPro"/>
</dbReference>
<evidence type="ECO:0000313" key="9">
    <source>
        <dbReference type="Proteomes" id="UP000058305"/>
    </source>
</evidence>
<dbReference type="PANTHER" id="PTHR43214:SF24">
    <property type="entry name" value="TRANSCRIPTIONAL REGULATORY PROTEIN NARL-RELATED"/>
    <property type="match status" value="1"/>
</dbReference>
<keyword evidence="1 5" id="KW-0597">Phosphoprotein</keyword>
<dbReference type="CDD" id="cd06170">
    <property type="entry name" value="LuxR_C_like"/>
    <property type="match status" value="1"/>
</dbReference>
<evidence type="ECO:0000259" key="6">
    <source>
        <dbReference type="PROSITE" id="PS50043"/>
    </source>
</evidence>
<accession>A0A109QXR1</accession>
<dbReference type="EMBL" id="CP014145">
    <property type="protein sequence ID" value="AMB60395.1"/>
    <property type="molecule type" value="Genomic_DNA"/>
</dbReference>
<dbReference type="OrthoDB" id="9808843at2"/>
<evidence type="ECO:0000256" key="4">
    <source>
        <dbReference type="ARBA" id="ARBA00023163"/>
    </source>
</evidence>
<reference evidence="8 9" key="1">
    <citation type="journal article" date="2016" name="J. Biotechnol.">
        <title>First complete genome sequence of a species in the genus Microterricola, an extremophilic cold active enzyme producing bacterial strain ERGS5:02 isolated from Sikkim Himalaya.</title>
        <authorList>
            <person name="Himanshu"/>
            <person name="Swarnkar M.K."/>
            <person name="Singh D."/>
            <person name="Kumar R."/>
        </authorList>
    </citation>
    <scope>NUCLEOTIDE SEQUENCE [LARGE SCALE GENOMIC DNA]</scope>
    <source>
        <strain evidence="8 9">ERGS5:02</strain>
    </source>
</reference>
<dbReference type="SUPFAM" id="SSF52172">
    <property type="entry name" value="CheY-like"/>
    <property type="match status" value="1"/>
</dbReference>
<dbReference type="InterPro" id="IPR016032">
    <property type="entry name" value="Sig_transdc_resp-reg_C-effctor"/>
</dbReference>
<dbReference type="SMART" id="SM00421">
    <property type="entry name" value="HTH_LUXR"/>
    <property type="match status" value="1"/>
</dbReference>
<dbReference type="PROSITE" id="PS50043">
    <property type="entry name" value="HTH_LUXR_2"/>
    <property type="match status" value="1"/>
</dbReference>
<evidence type="ECO:0000256" key="1">
    <source>
        <dbReference type="ARBA" id="ARBA00022553"/>
    </source>
</evidence>
<sequence>MTNIFLADDQALVRGGFRALLESESGFEVVGEAATGRAALDGVRLTRPDVVLMDIRMPDGDGLWATAAITSDPSLAHTHVVMVTTFELDDYVAEAIRAGASGFLVKDTEPVELIRAVRVVAAGDALLSPGVTRRLLARMAAGLKEAPHTEQLALLTEREREVLALVGRGLSNDEIAAELFLSPLTAKTHVSRMMSKLGARDRVHLVVTAYETGLVRPGWN</sequence>
<dbReference type="InterPro" id="IPR011006">
    <property type="entry name" value="CheY-like_superfamily"/>
</dbReference>
<dbReference type="InterPro" id="IPR039420">
    <property type="entry name" value="WalR-like"/>
</dbReference>
<feature type="modified residue" description="4-aspartylphosphate" evidence="5">
    <location>
        <position position="54"/>
    </location>
</feature>
<dbReference type="AlphaFoldDB" id="A0A109QXR1"/>
<dbReference type="InterPro" id="IPR001789">
    <property type="entry name" value="Sig_transdc_resp-reg_receiver"/>
</dbReference>
<dbReference type="InterPro" id="IPR000792">
    <property type="entry name" value="Tscrpt_reg_LuxR_C"/>
</dbReference>
<proteinExistence type="predicted"/>
<feature type="domain" description="HTH luxR-type" evidence="6">
    <location>
        <begin position="148"/>
        <end position="213"/>
    </location>
</feature>
<evidence type="ECO:0000259" key="7">
    <source>
        <dbReference type="PROSITE" id="PS50110"/>
    </source>
</evidence>
<dbReference type="GO" id="GO:0003677">
    <property type="term" value="F:DNA binding"/>
    <property type="evidence" value="ECO:0007669"/>
    <property type="project" value="UniProtKB-KW"/>
</dbReference>
<name>A0A109QXR1_9MICO</name>
<dbReference type="InterPro" id="IPR058245">
    <property type="entry name" value="NreC/VraR/RcsB-like_REC"/>
</dbReference>
<reference evidence="9" key="2">
    <citation type="submission" date="2016-01" db="EMBL/GenBank/DDBJ databases">
        <title>First complete genome sequence of a species in the genus Microterricola, an extremophilic cold active enzyme producing strain ERGS5:02 isolated from Sikkim Himalaya.</title>
        <authorList>
            <person name="Kumar R."/>
            <person name="Singh D."/>
            <person name="Swarnkar M.K."/>
        </authorList>
    </citation>
    <scope>NUCLEOTIDE SEQUENCE [LARGE SCALE GENOMIC DNA]</scope>
    <source>
        <strain evidence="9">ERGS5:02</strain>
    </source>
</reference>
<evidence type="ECO:0000256" key="3">
    <source>
        <dbReference type="ARBA" id="ARBA00023125"/>
    </source>
</evidence>
<dbReference type="PANTHER" id="PTHR43214">
    <property type="entry name" value="TWO-COMPONENT RESPONSE REGULATOR"/>
    <property type="match status" value="1"/>
</dbReference>
<evidence type="ECO:0000256" key="2">
    <source>
        <dbReference type="ARBA" id="ARBA00023015"/>
    </source>
</evidence>
<evidence type="ECO:0000256" key="5">
    <source>
        <dbReference type="PROSITE-ProRule" id="PRU00169"/>
    </source>
</evidence>
<organism evidence="8 9">
    <name type="scientific">Microterricola viridarii</name>
    <dbReference type="NCBI Taxonomy" id="412690"/>
    <lineage>
        <taxon>Bacteria</taxon>
        <taxon>Bacillati</taxon>
        <taxon>Actinomycetota</taxon>
        <taxon>Actinomycetes</taxon>
        <taxon>Micrococcales</taxon>
        <taxon>Microbacteriaceae</taxon>
        <taxon>Microterricola</taxon>
    </lineage>
</organism>
<dbReference type="PRINTS" id="PR00038">
    <property type="entry name" value="HTHLUXR"/>
</dbReference>
<keyword evidence="9" id="KW-1185">Reference proteome</keyword>
<dbReference type="RefSeq" id="WP_067232291.1">
    <property type="nucleotide sequence ID" value="NZ_CP014145.1"/>
</dbReference>